<accession>A0A9E7HQP9</accession>
<dbReference type="AlphaFoldDB" id="A0A9E7HQP9"/>
<dbReference type="Gene3D" id="1.20.1280.50">
    <property type="match status" value="1"/>
</dbReference>
<name>A0A9E7HQP9_9LILI</name>
<dbReference type="SUPFAM" id="SSF81383">
    <property type="entry name" value="F-box domain"/>
    <property type="match status" value="1"/>
</dbReference>
<gene>
    <name evidence="3" type="ORF">MUK42_17227</name>
</gene>
<dbReference type="PANTHER" id="PTHR32278">
    <property type="entry name" value="F-BOX DOMAIN-CONTAINING PROTEIN"/>
    <property type="match status" value="1"/>
</dbReference>
<dbReference type="InterPro" id="IPR025886">
    <property type="entry name" value="PP2-like"/>
</dbReference>
<feature type="compositionally biased region" description="Acidic residues" evidence="1">
    <location>
        <begin position="207"/>
        <end position="223"/>
    </location>
</feature>
<evidence type="ECO:0000313" key="4">
    <source>
        <dbReference type="Proteomes" id="UP001055439"/>
    </source>
</evidence>
<dbReference type="PANTHER" id="PTHR32278:SF111">
    <property type="entry name" value="F-BOX PROTEIN PP2-B12-RELATED"/>
    <property type="match status" value="1"/>
</dbReference>
<proteinExistence type="predicted"/>
<keyword evidence="4" id="KW-1185">Reference proteome</keyword>
<reference evidence="3" key="1">
    <citation type="submission" date="2022-05" db="EMBL/GenBank/DDBJ databases">
        <title>The Musa troglodytarum L. genome provides insights into the mechanism of non-climacteric behaviour and enrichment of carotenoids.</title>
        <authorList>
            <person name="Wang J."/>
        </authorList>
    </citation>
    <scope>NUCLEOTIDE SEQUENCE</scope>
    <source>
        <tissue evidence="3">Leaf</tissue>
    </source>
</reference>
<sequence length="352" mass="39242">MGKEKRRETEGGGELTRLPEDCVALVLSHTSPRDSCRSALVSSAFLSAANSDALWERFLPLDYAAILSRAVRPVEYSSKKELYIRLCDSILLDDGKVSFRLEKSTGGKCYMVSAESMTIIWGYESRYWRWVPHPDSRFAKVAELLSVCWLHIRGSMNCRSLSRRTRYVVCIVFKLAPGSHGLGDPPQKASVKLGSYASEIFIRLQPDDGDDDDEESEEEDEEEKAAVEGEETKRLLREDGWMEMELGDFYNEEGDDGNVEVNLRETEGLNWKRGLIVQGLENWLPASPISCNAISEPEVDACCVIISKLNAWGPSSSSLLGLAKCSRAVNTSLISGRMFASSWRHIAAIARA</sequence>
<dbReference type="CDD" id="cd22162">
    <property type="entry name" value="F-box_AtSKIP3-like"/>
    <property type="match status" value="1"/>
</dbReference>
<dbReference type="InterPro" id="IPR036047">
    <property type="entry name" value="F-box-like_dom_sf"/>
</dbReference>
<dbReference type="PROSITE" id="PS50181">
    <property type="entry name" value="FBOX"/>
    <property type="match status" value="1"/>
</dbReference>
<protein>
    <submittedName>
        <fullName evidence="3">F-box protein</fullName>
    </submittedName>
</protein>
<feature type="region of interest" description="Disordered" evidence="1">
    <location>
        <begin position="204"/>
        <end position="232"/>
    </location>
</feature>
<dbReference type="Pfam" id="PF12937">
    <property type="entry name" value="F-box-like"/>
    <property type="match status" value="1"/>
</dbReference>
<dbReference type="SMART" id="SM00256">
    <property type="entry name" value="FBOX"/>
    <property type="match status" value="1"/>
</dbReference>
<dbReference type="EMBL" id="CP097510">
    <property type="protein sequence ID" value="URE34637.1"/>
    <property type="molecule type" value="Genomic_DNA"/>
</dbReference>
<dbReference type="OrthoDB" id="1927826at2759"/>
<feature type="domain" description="F-box" evidence="2">
    <location>
        <begin position="12"/>
        <end position="58"/>
    </location>
</feature>
<evidence type="ECO:0000256" key="1">
    <source>
        <dbReference type="SAM" id="MobiDB-lite"/>
    </source>
</evidence>
<dbReference type="InterPro" id="IPR001810">
    <property type="entry name" value="F-box_dom"/>
</dbReference>
<dbReference type="Pfam" id="PF14299">
    <property type="entry name" value="PP2"/>
    <property type="match status" value="1"/>
</dbReference>
<dbReference type="Proteomes" id="UP001055439">
    <property type="component" value="Chromosome 8"/>
</dbReference>
<organism evidence="3 4">
    <name type="scientific">Musa troglodytarum</name>
    <name type="common">fe'i banana</name>
    <dbReference type="NCBI Taxonomy" id="320322"/>
    <lineage>
        <taxon>Eukaryota</taxon>
        <taxon>Viridiplantae</taxon>
        <taxon>Streptophyta</taxon>
        <taxon>Embryophyta</taxon>
        <taxon>Tracheophyta</taxon>
        <taxon>Spermatophyta</taxon>
        <taxon>Magnoliopsida</taxon>
        <taxon>Liliopsida</taxon>
        <taxon>Zingiberales</taxon>
        <taxon>Musaceae</taxon>
        <taxon>Musa</taxon>
    </lineage>
</organism>
<evidence type="ECO:0000259" key="2">
    <source>
        <dbReference type="PROSITE" id="PS50181"/>
    </source>
</evidence>
<evidence type="ECO:0000313" key="3">
    <source>
        <dbReference type="EMBL" id="URE34637.1"/>
    </source>
</evidence>